<dbReference type="EMBL" id="MK072147">
    <property type="protein sequence ID" value="AYV79473.1"/>
    <property type="molecule type" value="Genomic_DNA"/>
</dbReference>
<reference evidence="1" key="1">
    <citation type="submission" date="2018-10" db="EMBL/GenBank/DDBJ databases">
        <title>Hidden diversity of soil giant viruses.</title>
        <authorList>
            <person name="Schulz F."/>
            <person name="Alteio L."/>
            <person name="Goudeau D."/>
            <person name="Ryan E.M."/>
            <person name="Malmstrom R.R."/>
            <person name="Blanchard J."/>
            <person name="Woyke T."/>
        </authorList>
    </citation>
    <scope>NUCLEOTIDE SEQUENCE</scope>
    <source>
        <strain evidence="1">FNV1</strain>
    </source>
</reference>
<accession>A0A3G5A0U7</accession>
<protein>
    <submittedName>
        <fullName evidence="1">Uncharacterized protein</fullName>
    </submittedName>
</protein>
<proteinExistence type="predicted"/>
<name>A0A3G5A0U7_9VIRU</name>
<sequence>MSRSVEAYGIALDGGIDLLSIRQLVTSHDYIFLKFITYFYI</sequence>
<gene>
    <name evidence="1" type="ORF">Faunusvirus16_7</name>
</gene>
<evidence type="ECO:0000313" key="1">
    <source>
        <dbReference type="EMBL" id="AYV79473.1"/>
    </source>
</evidence>
<organism evidence="1">
    <name type="scientific">Faunusvirus sp</name>
    <dbReference type="NCBI Taxonomy" id="2487766"/>
    <lineage>
        <taxon>Viruses</taxon>
        <taxon>Varidnaviria</taxon>
        <taxon>Bamfordvirae</taxon>
        <taxon>Nucleocytoviricota</taxon>
        <taxon>Megaviricetes</taxon>
        <taxon>Imitervirales</taxon>
        <taxon>Mimiviridae</taxon>
    </lineage>
</organism>